<keyword evidence="1 3" id="KW-0547">Nucleotide-binding</keyword>
<dbReference type="Pfam" id="PF00069">
    <property type="entry name" value="Pkinase"/>
    <property type="match status" value="2"/>
</dbReference>
<dbReference type="Pfam" id="PF13424">
    <property type="entry name" value="TPR_12"/>
    <property type="match status" value="2"/>
</dbReference>
<evidence type="ECO:0000256" key="3">
    <source>
        <dbReference type="PROSITE-ProRule" id="PRU10141"/>
    </source>
</evidence>
<dbReference type="InterPro" id="IPR011009">
    <property type="entry name" value="Kinase-like_dom_sf"/>
</dbReference>
<dbReference type="PANTHER" id="PTHR16305">
    <property type="entry name" value="TESTICULAR SOLUBLE ADENYLYL CYCLASE"/>
    <property type="match status" value="1"/>
</dbReference>
<dbReference type="Pfam" id="PF17874">
    <property type="entry name" value="TPR_MalT"/>
    <property type="match status" value="1"/>
</dbReference>
<evidence type="ECO:0000259" key="4">
    <source>
        <dbReference type="PROSITE" id="PS50011"/>
    </source>
</evidence>
<organism evidence="5 6">
    <name type="scientific">candidate division CSSED10-310 bacterium</name>
    <dbReference type="NCBI Taxonomy" id="2855610"/>
    <lineage>
        <taxon>Bacteria</taxon>
        <taxon>Bacteria division CSSED10-310</taxon>
    </lineage>
</organism>
<dbReference type="PROSITE" id="PS50011">
    <property type="entry name" value="PROTEIN_KINASE_DOM"/>
    <property type="match status" value="1"/>
</dbReference>
<dbReference type="CDD" id="cd14014">
    <property type="entry name" value="STKc_PknB_like"/>
    <property type="match status" value="1"/>
</dbReference>
<dbReference type="PROSITE" id="PS00108">
    <property type="entry name" value="PROTEIN_KINASE_ST"/>
    <property type="match status" value="1"/>
</dbReference>
<evidence type="ECO:0000313" key="5">
    <source>
        <dbReference type="EMBL" id="MFC1851665.1"/>
    </source>
</evidence>
<dbReference type="InterPro" id="IPR041664">
    <property type="entry name" value="AAA_16"/>
</dbReference>
<dbReference type="InterPro" id="IPR027417">
    <property type="entry name" value="P-loop_NTPase"/>
</dbReference>
<dbReference type="Gene3D" id="3.40.50.300">
    <property type="entry name" value="P-loop containing nucleotide triphosphate hydrolases"/>
    <property type="match status" value="1"/>
</dbReference>
<comment type="caution">
    <text evidence="5">The sequence shown here is derived from an EMBL/GenBank/DDBJ whole genome shotgun (WGS) entry which is preliminary data.</text>
</comment>
<dbReference type="InterPro" id="IPR041617">
    <property type="entry name" value="TPR_MalT"/>
</dbReference>
<dbReference type="Pfam" id="PF13191">
    <property type="entry name" value="AAA_16"/>
    <property type="match status" value="1"/>
</dbReference>
<feature type="domain" description="Protein kinase" evidence="4">
    <location>
        <begin position="11"/>
        <end position="361"/>
    </location>
</feature>
<sequence length="1340" mass="150202">MTGLPQTIGPYLILEQLGQGGMGVVYRARLEKNDTLVALKSVRIPRQVMLQSIRREIHALARVNHPGIIRIVDQGMHKGVPWYAMELLAGKTLKSWSTELKLSVDPQNQEKETVPGLAVRQVDAIEFKSERGHVSTPTISEHAERSSHWTLTLDPDRSSAKRELLDRNTAGDRFLEDRTNQETVFRHAAGSVSPEMLCSVLTMIYRLCRPLAYLHGEGIVHRDLKPDNVLIGPDGMPVIVDFGLLSRFGGPIGREALEVEGTAVGTVKYMSPEQIRGQLVDARADLYSLGCMLYELLTGQAPFVCRSAPELLLAHLYETPRSPSELVSGLSDKLDSLTLRLLKKDPHERLGYAQDVAEELRELGARDSLSDHGPKTRPYVYRPGFSGRDTPLMRLHQHLNKLKFGQGGMIMLGGESGVGKTRLAMELGREAARQDLLVLVSSIDMQPQPLTAFRRPLQVIADRCRERGQKETERLLGDRSCVLALYEPTLSGLPGQEAYPEAMELPPEAARIRLLDYLTRTLEALSQDKPVLLIIDDLQWADELSLEGLLFLYQRERLDTFPLFVLGIYRKEELGDNLQRLLDQDGVTKVDLDRLDQSAVEAMIGSMLAISKPQMEFAAYLATQSEGNPFFVVELMRVAIEEQLLSRDKRGYWQIATPGDPGLTISGYEDLPLPKSLRDLIQRRMVGLSESAQQILTTAAIIGREASIALLRQSTGPAESELLESITELLRRQIVEETDQGLIRFVHDKIREVTVQAIEKSQWSALNRAVAQAIETLFPEGQYADPGRLGYHWEQAGNLDQARHCYLSGARLAVRSFTHEDAERLYRAYQALVDKPTSESVSARNELGEQVLLRQGKYTEALAEHEQAVREARALGDLVNEGISLKAVGTTRIQIGDIDTVEELYLNALSAARTAADQKLEANVLHSLGYLSLRQGMTDKARPLFEQALAVSRQIGDLSQEGNSLRSLAYIYRASGKLDQGRQLSEQALKPARKIGAQRTECTILGTLAGIHLDQGWIDQARQTYEQALAIARKIGDRSLEGRWLVHLAYLHQGQGRLGLARQYYEQALCLSRQIGDLQLEGRVSGTLAYLHQEKGRIDQARQYYERALNIALQIKDRSMEGVWRGNLGCFFQEQHQLEKARKLFEQALAIARQSGERILEGRWLGNLASLSHEQGYLDQARHLYEQALAIAREASDRRFEALWLGHLADLERFQTGNFDRAQQLVDESLAVATEVDDKLWLEKLLCIRGHIILASGEPGVNELLEQAQLIAYKKGARSESDLVKRIVKLKKAVECFAQGEHQPLFRGEHIEHITVDVRRKLVSQGFLTIQQARLSQSES</sequence>
<feature type="binding site" evidence="3">
    <location>
        <position position="40"/>
    </location>
    <ligand>
        <name>ATP</name>
        <dbReference type="ChEBI" id="CHEBI:30616"/>
    </ligand>
</feature>
<dbReference type="EMBL" id="JBHPBY010000213">
    <property type="protein sequence ID" value="MFC1851665.1"/>
    <property type="molecule type" value="Genomic_DNA"/>
</dbReference>
<dbReference type="InterPro" id="IPR017441">
    <property type="entry name" value="Protein_kinase_ATP_BS"/>
</dbReference>
<dbReference type="SUPFAM" id="SSF52540">
    <property type="entry name" value="P-loop containing nucleoside triphosphate hydrolases"/>
    <property type="match status" value="1"/>
</dbReference>
<dbReference type="Proteomes" id="UP001594351">
    <property type="component" value="Unassembled WGS sequence"/>
</dbReference>
<dbReference type="InterPro" id="IPR019734">
    <property type="entry name" value="TPR_rpt"/>
</dbReference>
<dbReference type="PANTHER" id="PTHR16305:SF35">
    <property type="entry name" value="TRANSCRIPTIONAL ACTIVATOR DOMAIN"/>
    <property type="match status" value="1"/>
</dbReference>
<dbReference type="InterPro" id="IPR025662">
    <property type="entry name" value="Sigma_54_int_dom_ATP-bd_1"/>
</dbReference>
<dbReference type="Gene3D" id="1.10.510.10">
    <property type="entry name" value="Transferase(Phosphotransferase) domain 1"/>
    <property type="match status" value="1"/>
</dbReference>
<gene>
    <name evidence="5" type="ORF">ACFL27_15855</name>
</gene>
<dbReference type="SUPFAM" id="SSF48452">
    <property type="entry name" value="TPR-like"/>
    <property type="match status" value="3"/>
</dbReference>
<reference evidence="5 6" key="1">
    <citation type="submission" date="2024-09" db="EMBL/GenBank/DDBJ databases">
        <title>Laminarin stimulates single cell rates of sulfate reduction while oxygen inhibits transcriptomic activity in coastal marine sediment.</title>
        <authorList>
            <person name="Lindsay M."/>
            <person name="Orcutt B."/>
            <person name="Emerson D."/>
            <person name="Stepanauskas R."/>
            <person name="D'Angelo T."/>
        </authorList>
    </citation>
    <scope>NUCLEOTIDE SEQUENCE [LARGE SCALE GENOMIC DNA]</scope>
    <source>
        <strain evidence="5">SAG AM-311-K15</strain>
    </source>
</reference>
<dbReference type="SMART" id="SM00028">
    <property type="entry name" value="TPR"/>
    <property type="match status" value="8"/>
</dbReference>
<dbReference type="InterPro" id="IPR011990">
    <property type="entry name" value="TPR-like_helical_dom_sf"/>
</dbReference>
<dbReference type="Gene3D" id="1.25.40.10">
    <property type="entry name" value="Tetratricopeptide repeat domain"/>
    <property type="match status" value="3"/>
</dbReference>
<evidence type="ECO:0000256" key="1">
    <source>
        <dbReference type="ARBA" id="ARBA00022741"/>
    </source>
</evidence>
<evidence type="ECO:0000256" key="2">
    <source>
        <dbReference type="ARBA" id="ARBA00022840"/>
    </source>
</evidence>
<proteinExistence type="predicted"/>
<dbReference type="InterPro" id="IPR000719">
    <property type="entry name" value="Prot_kinase_dom"/>
</dbReference>
<evidence type="ECO:0000313" key="6">
    <source>
        <dbReference type="Proteomes" id="UP001594351"/>
    </source>
</evidence>
<dbReference type="Gene3D" id="3.30.200.20">
    <property type="entry name" value="Phosphorylase Kinase, domain 1"/>
    <property type="match status" value="1"/>
</dbReference>
<dbReference type="PROSITE" id="PS00675">
    <property type="entry name" value="SIGMA54_INTERACT_1"/>
    <property type="match status" value="1"/>
</dbReference>
<dbReference type="SMART" id="SM00220">
    <property type="entry name" value="S_TKc"/>
    <property type="match status" value="1"/>
</dbReference>
<dbReference type="SUPFAM" id="SSF56112">
    <property type="entry name" value="Protein kinase-like (PK-like)"/>
    <property type="match status" value="1"/>
</dbReference>
<keyword evidence="2 3" id="KW-0067">ATP-binding</keyword>
<name>A0ABV6YZP5_UNCC1</name>
<dbReference type="PROSITE" id="PS00107">
    <property type="entry name" value="PROTEIN_KINASE_ATP"/>
    <property type="match status" value="1"/>
</dbReference>
<dbReference type="InterPro" id="IPR008271">
    <property type="entry name" value="Ser/Thr_kinase_AS"/>
</dbReference>
<accession>A0ABV6YZP5</accession>
<keyword evidence="6" id="KW-1185">Reference proteome</keyword>
<protein>
    <submittedName>
        <fullName evidence="5">Tetratricopeptide repeat protein</fullName>
    </submittedName>
</protein>